<proteinExistence type="inferred from homology"/>
<comment type="similarity">
    <text evidence="1">Belongs to the peptidase S66 family.</text>
</comment>
<evidence type="ECO:0000256" key="3">
    <source>
        <dbReference type="PIRSR" id="PIRSR028757-1"/>
    </source>
</evidence>
<dbReference type="Pfam" id="PF17676">
    <property type="entry name" value="Peptidase_S66C"/>
    <property type="match status" value="1"/>
</dbReference>
<feature type="active site" description="Charge relay system" evidence="3">
    <location>
        <position position="296"/>
    </location>
</feature>
<dbReference type="AlphaFoldDB" id="A0A9X4PKZ1"/>
<feature type="active site" description="Nucleophile" evidence="3">
    <location>
        <position position="115"/>
    </location>
</feature>
<evidence type="ECO:0000313" key="7">
    <source>
        <dbReference type="Proteomes" id="UP001153203"/>
    </source>
</evidence>
<dbReference type="InterPro" id="IPR040921">
    <property type="entry name" value="Peptidase_S66C"/>
</dbReference>
<dbReference type="InterPro" id="IPR003507">
    <property type="entry name" value="S66_fam"/>
</dbReference>
<reference evidence="6" key="1">
    <citation type="submission" date="2022-06" db="EMBL/GenBank/DDBJ databases">
        <title>Lactococcus from bovine mastitis in China.</title>
        <authorList>
            <person name="Lin Y."/>
            <person name="Han B."/>
        </authorList>
    </citation>
    <scope>NUCLEOTIDE SEQUENCE</scope>
    <source>
        <strain evidence="6">Hebei-B-39</strain>
    </source>
</reference>
<dbReference type="SUPFAM" id="SSF141986">
    <property type="entry name" value="LD-carboxypeptidase A C-terminal domain-like"/>
    <property type="match status" value="1"/>
</dbReference>
<evidence type="ECO:0000259" key="5">
    <source>
        <dbReference type="Pfam" id="PF17676"/>
    </source>
</evidence>
<organism evidence="6 7">
    <name type="scientific">Lactococcus formosensis</name>
    <dbReference type="NCBI Taxonomy" id="1281486"/>
    <lineage>
        <taxon>Bacteria</taxon>
        <taxon>Bacillati</taxon>
        <taxon>Bacillota</taxon>
        <taxon>Bacilli</taxon>
        <taxon>Lactobacillales</taxon>
        <taxon>Streptococcaceae</taxon>
        <taxon>Lactococcus</taxon>
    </lineage>
</organism>
<feature type="domain" description="LD-carboxypeptidase N-terminal" evidence="4">
    <location>
        <begin position="15"/>
        <end position="135"/>
    </location>
</feature>
<evidence type="ECO:0000256" key="1">
    <source>
        <dbReference type="ARBA" id="ARBA00010233"/>
    </source>
</evidence>
<evidence type="ECO:0000259" key="4">
    <source>
        <dbReference type="Pfam" id="PF02016"/>
    </source>
</evidence>
<dbReference type="PANTHER" id="PTHR30237:SF6">
    <property type="entry name" value="CARBOXYPEPTIDASE YOCD-RELATED"/>
    <property type="match status" value="1"/>
</dbReference>
<keyword evidence="2" id="KW-0378">Hydrolase</keyword>
<feature type="active site" description="Charge relay system" evidence="3">
    <location>
        <position position="230"/>
    </location>
</feature>
<dbReference type="Pfam" id="PF02016">
    <property type="entry name" value="Peptidase_S66"/>
    <property type="match status" value="1"/>
</dbReference>
<sequence>MDKIFASKLKYGDEIRVISPSSSIERVGGFENNIISKIRLEDLGFKVTFGRHILENDRLYSSSINSRLSDIHEAFSDENVKAILTTIGGLNCNELLPYIDWNLIKQNPKMFIGYSDTTSLHNAIRAKTGLVTYYGPSYSSFKMDELQEFQTQSWIKAMKNKNYTLEPSDLWTSDLWFDKSITGSPKKTKWKIYNHGEVKGVITGGNIQTYNLQAGTKFLPEVESPILFLELSEGGIPLEFSRYLAQILEIHTDVSGLVIGRFPTDTEISEEILYYILDKFPILKTIPVIYDVDFGHTQPIFTFPLGGIAEISTDPMVIQISQG</sequence>
<accession>A0A9X4PKZ1</accession>
<protein>
    <submittedName>
        <fullName evidence="6">LD-carboxypeptidase</fullName>
    </submittedName>
</protein>
<dbReference type="PIRSF" id="PIRSF028757">
    <property type="entry name" value="LD-carboxypeptidase"/>
    <property type="match status" value="1"/>
</dbReference>
<dbReference type="RefSeq" id="WP_279363488.1">
    <property type="nucleotide sequence ID" value="NZ_JAMWGA010000005.1"/>
</dbReference>
<evidence type="ECO:0000256" key="2">
    <source>
        <dbReference type="ARBA" id="ARBA00022801"/>
    </source>
</evidence>
<dbReference type="InterPro" id="IPR029062">
    <property type="entry name" value="Class_I_gatase-like"/>
</dbReference>
<feature type="domain" description="LD-carboxypeptidase C-terminal" evidence="5">
    <location>
        <begin position="199"/>
        <end position="311"/>
    </location>
</feature>
<dbReference type="EMBL" id="JAMWGI010000005">
    <property type="protein sequence ID" value="MDG6194099.1"/>
    <property type="molecule type" value="Genomic_DNA"/>
</dbReference>
<comment type="caution">
    <text evidence="6">The sequence shown here is derived from an EMBL/GenBank/DDBJ whole genome shotgun (WGS) entry which is preliminary data.</text>
</comment>
<evidence type="ECO:0000313" key="6">
    <source>
        <dbReference type="EMBL" id="MDG6194099.1"/>
    </source>
</evidence>
<dbReference type="Proteomes" id="UP001153203">
    <property type="component" value="Unassembled WGS sequence"/>
</dbReference>
<dbReference type="CDD" id="cd07062">
    <property type="entry name" value="Peptidase_S66_mccF_like"/>
    <property type="match status" value="1"/>
</dbReference>
<dbReference type="Gene3D" id="3.40.50.10740">
    <property type="entry name" value="Class I glutamine amidotransferase-like"/>
    <property type="match status" value="1"/>
</dbReference>
<dbReference type="Gene3D" id="3.50.30.60">
    <property type="entry name" value="LD-carboxypeptidase A C-terminal domain-like"/>
    <property type="match status" value="1"/>
</dbReference>
<dbReference type="InterPro" id="IPR040449">
    <property type="entry name" value="Peptidase_S66_N"/>
</dbReference>
<dbReference type="PANTHER" id="PTHR30237">
    <property type="entry name" value="MURAMOYLTETRAPEPTIDE CARBOXYPEPTIDASE"/>
    <property type="match status" value="1"/>
</dbReference>
<dbReference type="InterPro" id="IPR027461">
    <property type="entry name" value="Carboxypeptidase_A_C_sf"/>
</dbReference>
<dbReference type="GO" id="GO:0016787">
    <property type="term" value="F:hydrolase activity"/>
    <property type="evidence" value="ECO:0007669"/>
    <property type="project" value="UniProtKB-KW"/>
</dbReference>
<gene>
    <name evidence="6" type="ORF">NF708_08850</name>
</gene>
<name>A0A9X4PKZ1_9LACT</name>
<dbReference type="SUPFAM" id="SSF52317">
    <property type="entry name" value="Class I glutamine amidotransferase-like"/>
    <property type="match status" value="1"/>
</dbReference>
<dbReference type="InterPro" id="IPR027478">
    <property type="entry name" value="LdcA_N"/>
</dbReference>